<dbReference type="AlphaFoldDB" id="A0A8T2C849"/>
<dbReference type="EMBL" id="JAEFBK010000006">
    <property type="protein sequence ID" value="KAG7593973.1"/>
    <property type="molecule type" value="Genomic_DNA"/>
</dbReference>
<dbReference type="GO" id="GO:0006508">
    <property type="term" value="P:proteolysis"/>
    <property type="evidence" value="ECO:0007669"/>
    <property type="project" value="UniProtKB-KW"/>
</dbReference>
<evidence type="ECO:0000256" key="8">
    <source>
        <dbReference type="SAM" id="Coils"/>
    </source>
</evidence>
<dbReference type="InterPro" id="IPR041577">
    <property type="entry name" value="RT_RNaseH_2"/>
</dbReference>
<feature type="region of interest" description="Disordered" evidence="9">
    <location>
        <begin position="98"/>
        <end position="127"/>
    </location>
</feature>
<keyword evidence="6" id="KW-0378">Hydrolase</keyword>
<evidence type="ECO:0000256" key="1">
    <source>
        <dbReference type="ARBA" id="ARBA00022670"/>
    </source>
</evidence>
<dbReference type="PROSITE" id="PS50878">
    <property type="entry name" value="RT_POL"/>
    <property type="match status" value="1"/>
</dbReference>
<dbReference type="Proteomes" id="UP000694240">
    <property type="component" value="Chromosome 6"/>
</dbReference>
<dbReference type="Pfam" id="PF03732">
    <property type="entry name" value="Retrotrans_gag"/>
    <property type="match status" value="1"/>
</dbReference>
<dbReference type="InterPro" id="IPR005162">
    <property type="entry name" value="Retrotrans_gag_dom"/>
</dbReference>
<keyword evidence="3" id="KW-0548">Nucleotidyltransferase</keyword>
<dbReference type="Pfam" id="PF00078">
    <property type="entry name" value="RVT_1"/>
    <property type="match status" value="1"/>
</dbReference>
<protein>
    <submittedName>
        <fullName evidence="12">Integrase catalytic core</fullName>
    </submittedName>
</protein>
<reference evidence="12 13" key="1">
    <citation type="submission" date="2020-12" db="EMBL/GenBank/DDBJ databases">
        <title>Concerted genomic and epigenomic changes stabilize Arabidopsis allopolyploids.</title>
        <authorList>
            <person name="Chen Z."/>
        </authorList>
    </citation>
    <scope>NUCLEOTIDE SEQUENCE [LARGE SCALE GENOMIC DNA]</scope>
    <source>
        <strain evidence="12">Allo738</strain>
        <tissue evidence="12">Leaf</tissue>
    </source>
</reference>
<dbReference type="FunFam" id="3.10.10.10:FF:000007">
    <property type="entry name" value="Retrovirus-related Pol polyprotein from transposon 17.6-like Protein"/>
    <property type="match status" value="1"/>
</dbReference>
<dbReference type="Pfam" id="PF24626">
    <property type="entry name" value="SH3_Tf2-1"/>
    <property type="match status" value="1"/>
</dbReference>
<dbReference type="InterPro" id="IPR056924">
    <property type="entry name" value="SH3_Tf2-1"/>
</dbReference>
<keyword evidence="1" id="KW-0645">Protease</keyword>
<dbReference type="GO" id="GO:0003964">
    <property type="term" value="F:RNA-directed DNA polymerase activity"/>
    <property type="evidence" value="ECO:0007669"/>
    <property type="project" value="UniProtKB-KW"/>
</dbReference>
<accession>A0A8T2C849</accession>
<feature type="domain" description="Integrase catalytic" evidence="11">
    <location>
        <begin position="548"/>
        <end position="708"/>
    </location>
</feature>
<evidence type="ECO:0000256" key="6">
    <source>
        <dbReference type="ARBA" id="ARBA00022801"/>
    </source>
</evidence>
<keyword evidence="7" id="KW-0695">RNA-directed DNA polymerase</keyword>
<evidence type="ECO:0000256" key="5">
    <source>
        <dbReference type="ARBA" id="ARBA00022759"/>
    </source>
</evidence>
<evidence type="ECO:0000256" key="4">
    <source>
        <dbReference type="ARBA" id="ARBA00022722"/>
    </source>
</evidence>
<dbReference type="FunFam" id="3.30.70.270:FF:000020">
    <property type="entry name" value="Transposon Tf2-6 polyprotein-like Protein"/>
    <property type="match status" value="1"/>
</dbReference>
<evidence type="ECO:0000256" key="9">
    <source>
        <dbReference type="SAM" id="MobiDB-lite"/>
    </source>
</evidence>
<organism evidence="12 13">
    <name type="scientific">Arabidopsis thaliana x Arabidopsis arenosa</name>
    <dbReference type="NCBI Taxonomy" id="1240361"/>
    <lineage>
        <taxon>Eukaryota</taxon>
        <taxon>Viridiplantae</taxon>
        <taxon>Streptophyta</taxon>
        <taxon>Embryophyta</taxon>
        <taxon>Tracheophyta</taxon>
        <taxon>Spermatophyta</taxon>
        <taxon>Magnoliopsida</taxon>
        <taxon>eudicotyledons</taxon>
        <taxon>Gunneridae</taxon>
        <taxon>Pentapetalae</taxon>
        <taxon>rosids</taxon>
        <taxon>malvids</taxon>
        <taxon>Brassicales</taxon>
        <taxon>Brassicaceae</taxon>
        <taxon>Camelineae</taxon>
        <taxon>Arabidopsis</taxon>
    </lineage>
</organism>
<dbReference type="GO" id="GO:0015074">
    <property type="term" value="P:DNA integration"/>
    <property type="evidence" value="ECO:0007669"/>
    <property type="project" value="InterPro"/>
</dbReference>
<dbReference type="InterPro" id="IPR000477">
    <property type="entry name" value="RT_dom"/>
</dbReference>
<keyword evidence="5" id="KW-0255">Endonuclease</keyword>
<dbReference type="Pfam" id="PF17921">
    <property type="entry name" value="Integrase_H2C2"/>
    <property type="match status" value="1"/>
</dbReference>
<feature type="domain" description="Reverse transcriptase" evidence="10">
    <location>
        <begin position="1"/>
        <end position="307"/>
    </location>
</feature>
<dbReference type="Pfam" id="PF17919">
    <property type="entry name" value="RT_RNaseH_2"/>
    <property type="match status" value="1"/>
</dbReference>
<dbReference type="CDD" id="cd01647">
    <property type="entry name" value="RT_LTR"/>
    <property type="match status" value="1"/>
</dbReference>
<dbReference type="InterPro" id="IPR041588">
    <property type="entry name" value="Integrase_H2C2"/>
</dbReference>
<dbReference type="Pfam" id="PF00665">
    <property type="entry name" value="rve"/>
    <property type="match status" value="1"/>
</dbReference>
<evidence type="ECO:0000256" key="3">
    <source>
        <dbReference type="ARBA" id="ARBA00022695"/>
    </source>
</evidence>
<dbReference type="PROSITE" id="PS50994">
    <property type="entry name" value="INTEGRASE"/>
    <property type="match status" value="1"/>
</dbReference>
<keyword evidence="2" id="KW-0808">Transferase</keyword>
<comment type="caution">
    <text evidence="12">The sequence shown here is derived from an EMBL/GenBank/DDBJ whole genome shotgun (WGS) entry which is preliminary data.</text>
</comment>
<evidence type="ECO:0000313" key="13">
    <source>
        <dbReference type="Proteomes" id="UP000694240"/>
    </source>
</evidence>
<dbReference type="GO" id="GO:0004519">
    <property type="term" value="F:endonuclease activity"/>
    <property type="evidence" value="ECO:0007669"/>
    <property type="project" value="UniProtKB-KW"/>
</dbReference>
<evidence type="ECO:0000259" key="10">
    <source>
        <dbReference type="PROSITE" id="PS50878"/>
    </source>
</evidence>
<gene>
    <name evidence="12" type="ORF">ISN45_Aa01g027540</name>
</gene>
<evidence type="ECO:0000256" key="7">
    <source>
        <dbReference type="ARBA" id="ARBA00022918"/>
    </source>
</evidence>
<keyword evidence="8" id="KW-0175">Coiled coil</keyword>
<proteinExistence type="predicted"/>
<feature type="coiled-coil region" evidence="8">
    <location>
        <begin position="729"/>
        <end position="759"/>
    </location>
</feature>
<sequence>MKAIMRKRLVPSHYHRELHLKLRNLTQGSRSVEEYYKEIETLMLRADILEEREATMSRFLGGLNREIQDRLETQHYMEMEEMLHKAILFEQKLKRKSSSQSSYGSGTVASKSTYPREETTSSYQRENKPFVNSRAESKPYAAVQDHKGKAEVTTSSVRDVRAINNITVKYRHPIRRLDDMLDELHGSSIFSKIDLKSGYHQIRMKEGDEWKTAFKTKHGLYEWLVMPFGLTNAPSTFMRLMNHVLRAFIGIFVVVYFDDILVYSKNLSEHIEHLDSVLNVLRKEELYANLKKCTFCTDNLVFLGFVVSADGVKVDEEKVKAIKEWPSPKTVGEVRSFHGLAGFYMRFVKDFSTIAAPLTEIIKKDVGFKWEQPQEEAFQSLKEKLTNAPVLILPDFLKTFEIECDASGVGIGAVLMQDQKPIAFFSEKLGGATLNYPTYDKELYALVRALQTWQHYLWPKEFVIHTDHESLKHLKSQQKLNKRHDREAHGEGLMGHFGIAKTMEVIMKEPFHWPHMKRDVERICGRCTTCKQAKSKVQPNGLYTPLPIPTHPWTDISMDFVMGLPRTRTGKDSIFVVVDRFSKMAHFIACHKTDDALHVANLFFKEIFRLHGMPRSIVSDRDTKFLSYFWKTLWSKLGTKLLFSTTCHPQTDGQTEVVNRTLGTLLRALIKNNLKTWEKCLPHVEFAYNHVVHSASKYFPFQIDYGFNPISPLDLIPLPLSERISLDGKKKAELMQQIHENARRNIEEKTKLYAKQANRGEREQIFEVGDNVWIHLRKERFPTQRKSKLMPRIDGPFKIVKRISDNAYQLDLQGKYNVSSSFNVSDLVPYIADQTDLRSNPFQEGGDDMIMDNTKDVEHEPELERELVAEEGAKGAKLVAEEELVPEEALIAPTGPKTRSRVKVFNQSIGGMLNHIWDRPNDLSQVTTSLVLIHAQGQNQDG</sequence>
<dbReference type="PANTHER" id="PTHR35046:SF9">
    <property type="entry name" value="RNA-DIRECTED DNA POLYMERASE"/>
    <property type="match status" value="1"/>
</dbReference>
<keyword evidence="13" id="KW-1185">Reference proteome</keyword>
<evidence type="ECO:0000259" key="11">
    <source>
        <dbReference type="PROSITE" id="PS50994"/>
    </source>
</evidence>
<keyword evidence="4" id="KW-0540">Nuclease</keyword>
<dbReference type="GO" id="GO:0008233">
    <property type="term" value="F:peptidase activity"/>
    <property type="evidence" value="ECO:0007669"/>
    <property type="project" value="UniProtKB-KW"/>
</dbReference>
<dbReference type="CDD" id="cd09274">
    <property type="entry name" value="RNase_HI_RT_Ty3"/>
    <property type="match status" value="1"/>
</dbReference>
<evidence type="ECO:0000256" key="2">
    <source>
        <dbReference type="ARBA" id="ARBA00022679"/>
    </source>
</evidence>
<name>A0A8T2C849_9BRAS</name>
<dbReference type="InterPro" id="IPR001584">
    <property type="entry name" value="Integrase_cat-core"/>
</dbReference>
<dbReference type="PANTHER" id="PTHR35046">
    <property type="entry name" value="ZINC KNUCKLE (CCHC-TYPE) FAMILY PROTEIN"/>
    <property type="match status" value="1"/>
</dbReference>
<evidence type="ECO:0000313" key="12">
    <source>
        <dbReference type="EMBL" id="KAG7593973.1"/>
    </source>
</evidence>